<dbReference type="EMBL" id="PTQR01000123">
    <property type="protein sequence ID" value="TKX19004.1"/>
    <property type="molecule type" value="Genomic_DNA"/>
</dbReference>
<dbReference type="Proteomes" id="UP000308133">
    <property type="component" value="Unassembled WGS sequence"/>
</dbReference>
<protein>
    <submittedName>
        <fullName evidence="1">Uncharacterized protein</fullName>
    </submittedName>
</protein>
<evidence type="ECO:0000313" key="1">
    <source>
        <dbReference type="EMBL" id="TKX19004.1"/>
    </source>
</evidence>
<gene>
    <name evidence="1" type="ORF">C1H76_8894</name>
</gene>
<proteinExistence type="predicted"/>
<accession>A0A4U7ATR3</accession>
<reference evidence="1 2" key="1">
    <citation type="submission" date="2018-02" db="EMBL/GenBank/DDBJ databases">
        <title>Draft genome sequences of Elsinoe sp., causing black scab on jojoba.</title>
        <authorList>
            <person name="Stodart B."/>
            <person name="Jeffress S."/>
            <person name="Ash G."/>
            <person name="Arun Chinnappa K."/>
        </authorList>
    </citation>
    <scope>NUCLEOTIDE SEQUENCE [LARGE SCALE GENOMIC DNA]</scope>
    <source>
        <strain evidence="1 2">Hillstone_2</strain>
    </source>
</reference>
<comment type="caution">
    <text evidence="1">The sequence shown here is derived from an EMBL/GenBank/DDBJ whole genome shotgun (WGS) entry which is preliminary data.</text>
</comment>
<name>A0A4U7ATR3_9PEZI</name>
<evidence type="ECO:0000313" key="2">
    <source>
        <dbReference type="Proteomes" id="UP000308133"/>
    </source>
</evidence>
<sequence>MAFKKPMHTQQDSRLLQLPAELLIQIITLSLTTKSPIINPARSSFPPDSYNHFSTSLYSPHSIPPLGSSLPSTCQILHSLTPPHLLLSNTLTFTRPSLLLSFLSSLPTSPIPHIHNITISFSETSLLPTSSPSSPSSLLLREWTHFLSCPSTSHTPNVWCSPLPTLTASVPWLQHLTIDLEGCALNTSAEMAFMGIKTGYTAAMEGLLRGLGRRGSKGRGLKSVQVTGKGAHLWDLGEMVRPTCWGEWETVGAWVERVGGRVVPFLIAAVGKGRGREVGRRDSGVELGVVVEGEEKGRHDGEGWGDGDLRNGDGSEGQWVGMLWTGNRFKLAGLEECPSEKVLRRMGHEHAVAWDEVLRMTADKERIGHPVFALFI</sequence>
<organism evidence="1 2">
    <name type="scientific">Elsinoe australis</name>
    <dbReference type="NCBI Taxonomy" id="40998"/>
    <lineage>
        <taxon>Eukaryota</taxon>
        <taxon>Fungi</taxon>
        <taxon>Dikarya</taxon>
        <taxon>Ascomycota</taxon>
        <taxon>Pezizomycotina</taxon>
        <taxon>Dothideomycetes</taxon>
        <taxon>Dothideomycetidae</taxon>
        <taxon>Myriangiales</taxon>
        <taxon>Elsinoaceae</taxon>
        <taxon>Elsinoe</taxon>
    </lineage>
</organism>
<dbReference type="AlphaFoldDB" id="A0A4U7ATR3"/>